<evidence type="ECO:0000313" key="1">
    <source>
        <dbReference type="EMBL" id="GFD56048.1"/>
    </source>
</evidence>
<proteinExistence type="predicted"/>
<name>A0A699XDH7_TANCI</name>
<sequence length="89" mass="9920">MSRELIIGGQQLDEPKNRGDQFVPAIVHWAGDKNRRPFPLSTFFSLYPSASSIHAVAEPNRLTVSYPNTTQEGTDIFTFALSNVPPSWT</sequence>
<dbReference type="EMBL" id="BKCJ011824765">
    <property type="protein sequence ID" value="GFD56048.1"/>
    <property type="molecule type" value="Genomic_DNA"/>
</dbReference>
<accession>A0A699XDH7</accession>
<dbReference type="AlphaFoldDB" id="A0A699XDH7"/>
<comment type="caution">
    <text evidence="1">The sequence shown here is derived from an EMBL/GenBank/DDBJ whole genome shotgun (WGS) entry which is preliminary data.</text>
</comment>
<protein>
    <submittedName>
        <fullName evidence="1">Uncharacterized protein</fullName>
    </submittedName>
</protein>
<dbReference type="PANTHER" id="PTHR40616:SF1">
    <property type="entry name" value="LINALOOL DEHYDRATASE_ISOMERASE DOMAIN-CONTAINING PROTEIN"/>
    <property type="match status" value="1"/>
</dbReference>
<gene>
    <name evidence="1" type="ORF">Tci_928017</name>
</gene>
<feature type="non-terminal residue" evidence="1">
    <location>
        <position position="89"/>
    </location>
</feature>
<dbReference type="PANTHER" id="PTHR40616">
    <property type="entry name" value="LINALOOL DEHYDRATASE_ISOMERASE DOMAIN-CONTAINING PROTEIN"/>
    <property type="match status" value="1"/>
</dbReference>
<reference evidence="1" key="1">
    <citation type="journal article" date="2019" name="Sci. Rep.">
        <title>Draft genome of Tanacetum cinerariifolium, the natural source of mosquito coil.</title>
        <authorList>
            <person name="Yamashiro T."/>
            <person name="Shiraishi A."/>
            <person name="Satake H."/>
            <person name="Nakayama K."/>
        </authorList>
    </citation>
    <scope>NUCLEOTIDE SEQUENCE</scope>
</reference>
<organism evidence="1">
    <name type="scientific">Tanacetum cinerariifolium</name>
    <name type="common">Dalmatian daisy</name>
    <name type="synonym">Chrysanthemum cinerariifolium</name>
    <dbReference type="NCBI Taxonomy" id="118510"/>
    <lineage>
        <taxon>Eukaryota</taxon>
        <taxon>Viridiplantae</taxon>
        <taxon>Streptophyta</taxon>
        <taxon>Embryophyta</taxon>
        <taxon>Tracheophyta</taxon>
        <taxon>Spermatophyta</taxon>
        <taxon>Magnoliopsida</taxon>
        <taxon>eudicotyledons</taxon>
        <taxon>Gunneridae</taxon>
        <taxon>Pentapetalae</taxon>
        <taxon>asterids</taxon>
        <taxon>campanulids</taxon>
        <taxon>Asterales</taxon>
        <taxon>Asteraceae</taxon>
        <taxon>Asteroideae</taxon>
        <taxon>Anthemideae</taxon>
        <taxon>Anthemidinae</taxon>
        <taxon>Tanacetum</taxon>
    </lineage>
</organism>